<comment type="caution">
    <text evidence="2">The sequence shown here is derived from an EMBL/GenBank/DDBJ whole genome shotgun (WGS) entry which is preliminary data.</text>
</comment>
<evidence type="ECO:0000256" key="1">
    <source>
        <dbReference type="SAM" id="MobiDB-lite"/>
    </source>
</evidence>
<protein>
    <submittedName>
        <fullName evidence="2">Uncharacterized protein</fullName>
    </submittedName>
</protein>
<reference evidence="2" key="1">
    <citation type="submission" date="2021-02" db="EMBL/GenBank/DDBJ databases">
        <authorList>
            <person name="Nowell W R."/>
        </authorList>
    </citation>
    <scope>NUCLEOTIDE SEQUENCE</scope>
</reference>
<sequence>CSLSSSLSSPFEISASSSSSSSSSLSSWPLRSSSSS</sequence>
<dbReference type="Proteomes" id="UP000681720">
    <property type="component" value="Unassembled WGS sequence"/>
</dbReference>
<dbReference type="EMBL" id="CAJOBJ010118267">
    <property type="protein sequence ID" value="CAF4663800.1"/>
    <property type="molecule type" value="Genomic_DNA"/>
</dbReference>
<name>A0A8S2ZUH6_9BILA</name>
<gene>
    <name evidence="2" type="ORF">GIL414_LOCUS41598</name>
</gene>
<feature type="non-terminal residue" evidence="2">
    <location>
        <position position="1"/>
    </location>
</feature>
<proteinExistence type="predicted"/>
<accession>A0A8S2ZUH6</accession>
<evidence type="ECO:0000313" key="2">
    <source>
        <dbReference type="EMBL" id="CAF4663800.1"/>
    </source>
</evidence>
<dbReference type="AlphaFoldDB" id="A0A8S2ZUH6"/>
<evidence type="ECO:0000313" key="3">
    <source>
        <dbReference type="Proteomes" id="UP000681720"/>
    </source>
</evidence>
<organism evidence="2 3">
    <name type="scientific">Rotaria magnacalcarata</name>
    <dbReference type="NCBI Taxonomy" id="392030"/>
    <lineage>
        <taxon>Eukaryota</taxon>
        <taxon>Metazoa</taxon>
        <taxon>Spiralia</taxon>
        <taxon>Gnathifera</taxon>
        <taxon>Rotifera</taxon>
        <taxon>Eurotatoria</taxon>
        <taxon>Bdelloidea</taxon>
        <taxon>Philodinida</taxon>
        <taxon>Philodinidae</taxon>
        <taxon>Rotaria</taxon>
    </lineage>
</organism>
<feature type="region of interest" description="Disordered" evidence="1">
    <location>
        <begin position="1"/>
        <end position="36"/>
    </location>
</feature>